<dbReference type="GO" id="GO:0005576">
    <property type="term" value="C:extracellular region"/>
    <property type="evidence" value="ECO:0007669"/>
    <property type="project" value="InterPro"/>
</dbReference>
<evidence type="ECO:0000313" key="6">
    <source>
        <dbReference type="EMBL" id="CAF4046609.1"/>
    </source>
</evidence>
<dbReference type="Gene3D" id="3.90.176.10">
    <property type="entry name" value="Toxin ADP-ribosyltransferase, Chain A, domain 1"/>
    <property type="match status" value="1"/>
</dbReference>
<dbReference type="PANTHER" id="PTHR45641">
    <property type="entry name" value="TETRATRICOPEPTIDE REPEAT PROTEIN (AFU_ORTHOLOGUE AFUA_6G03870)"/>
    <property type="match status" value="1"/>
</dbReference>
<feature type="repeat" description="TPR" evidence="3">
    <location>
        <begin position="542"/>
        <end position="575"/>
    </location>
</feature>
<dbReference type="Proteomes" id="UP000663881">
    <property type="component" value="Unassembled WGS sequence"/>
</dbReference>
<organism evidence="6 7">
    <name type="scientific">Adineta steineri</name>
    <dbReference type="NCBI Taxonomy" id="433720"/>
    <lineage>
        <taxon>Eukaryota</taxon>
        <taxon>Metazoa</taxon>
        <taxon>Spiralia</taxon>
        <taxon>Gnathifera</taxon>
        <taxon>Rotifera</taxon>
        <taxon>Eurotatoria</taxon>
        <taxon>Bdelloidea</taxon>
        <taxon>Adinetida</taxon>
        <taxon>Adinetidae</taxon>
        <taxon>Adineta</taxon>
    </lineage>
</organism>
<dbReference type="InterPro" id="IPR003540">
    <property type="entry name" value="ADP-ribosyltransferase"/>
</dbReference>
<gene>
    <name evidence="6" type="ORF">OKA104_LOCUS32516</name>
    <name evidence="5" type="ORF">VCS650_LOCUS36175</name>
</gene>
<name>A0A819RIF5_9BILA</name>
<dbReference type="EMBL" id="CAJOAY010003921">
    <property type="protein sequence ID" value="CAF4046609.1"/>
    <property type="molecule type" value="Genomic_DNA"/>
</dbReference>
<evidence type="ECO:0000259" key="4">
    <source>
        <dbReference type="Pfam" id="PF03496"/>
    </source>
</evidence>
<dbReference type="EMBL" id="CAJNON010000867">
    <property type="protein sequence ID" value="CAF1395234.1"/>
    <property type="molecule type" value="Genomic_DNA"/>
</dbReference>
<dbReference type="InterPro" id="IPR019734">
    <property type="entry name" value="TPR_rpt"/>
</dbReference>
<dbReference type="OrthoDB" id="5986190at2759"/>
<dbReference type="PROSITE" id="PS51996">
    <property type="entry name" value="TR_MART"/>
    <property type="match status" value="1"/>
</dbReference>
<dbReference type="PANTHER" id="PTHR45641:SF19">
    <property type="entry name" value="NEPHROCYSTIN-3"/>
    <property type="match status" value="1"/>
</dbReference>
<dbReference type="SUPFAM" id="SSF48452">
    <property type="entry name" value="TPR-like"/>
    <property type="match status" value="2"/>
</dbReference>
<reference evidence="6" key="1">
    <citation type="submission" date="2021-02" db="EMBL/GenBank/DDBJ databases">
        <authorList>
            <person name="Nowell W R."/>
        </authorList>
    </citation>
    <scope>NUCLEOTIDE SEQUENCE</scope>
</reference>
<dbReference type="Pfam" id="PF13181">
    <property type="entry name" value="TPR_8"/>
    <property type="match status" value="1"/>
</dbReference>
<evidence type="ECO:0000256" key="2">
    <source>
        <dbReference type="ARBA" id="ARBA00022803"/>
    </source>
</evidence>
<feature type="repeat" description="TPR" evidence="3">
    <location>
        <begin position="626"/>
        <end position="659"/>
    </location>
</feature>
<proteinExistence type="predicted"/>
<dbReference type="Gene3D" id="1.25.40.10">
    <property type="entry name" value="Tetratricopeptide repeat domain"/>
    <property type="match status" value="2"/>
</dbReference>
<dbReference type="InterPro" id="IPR011990">
    <property type="entry name" value="TPR-like_helical_dom_sf"/>
</dbReference>
<dbReference type="SUPFAM" id="SSF56399">
    <property type="entry name" value="ADP-ribosylation"/>
    <property type="match status" value="1"/>
</dbReference>
<dbReference type="SMART" id="SM00028">
    <property type="entry name" value="TPR"/>
    <property type="match status" value="4"/>
</dbReference>
<dbReference type="Pfam" id="PF13424">
    <property type="entry name" value="TPR_12"/>
    <property type="match status" value="1"/>
</dbReference>
<feature type="repeat" description="TPR" evidence="3">
    <location>
        <begin position="584"/>
        <end position="617"/>
    </location>
</feature>
<comment type="caution">
    <text evidence="6">The sequence shown here is derived from an EMBL/GenBank/DDBJ whole genome shotgun (WGS) entry which is preliminary data.</text>
</comment>
<dbReference type="Proteomes" id="UP000663891">
    <property type="component" value="Unassembled WGS sequence"/>
</dbReference>
<keyword evidence="2 3" id="KW-0802">TPR repeat</keyword>
<evidence type="ECO:0000313" key="5">
    <source>
        <dbReference type="EMBL" id="CAF1395234.1"/>
    </source>
</evidence>
<sequence length="716" mass="83520">MFSLENNDNDASKQELKQQSAYTFTTNIVTDKSTWYSTLPASTTAVPADLSKDTLLSPKTSTALALERSSVSKNFESITLLWNDQNIDKTEDTKRTMKKLREINDFVVFHTDTEECIAYAESVESEKIFIVTSGRSATRILDATDKLPQVDTIFIFCFKPEKYQNLLEKFTKLKGIYHERHILISSIKENVRLFEKQMETFNFYDQCGEKSTRDLSKEAAEFLWFQVFKDIILRMKLDKLAKTQMIEFCRYYYRGNTKQMAFIDEFEEQYKPDAAIRWYTRETFLYKLVNKALRTEDIEQLHIFRFFIADLSLNLAAEYRKIKDSGEDVVMLYRGQKMEENELLTLQQNQGNLISANGFLSTSRSKELAFSFATKLTTRANVLPVLYEIECDVQSTIFADIAQFSDYPKESEVLFDLGSTFRIVSVVDDTQLKLWIIKMKTIDEGTKLARQYIEANRKDENKITTEMVFGKLLLLIGKYDQTIAYFQNLLSDPTHSEHNAWIYNLLGVGYHYKNNLEKAVENYERSYNMVMNARPLRIDQSIRPLANIGLIYHQRRDYKSAFEAYSKVIKTIDKYYGKHHLKTTKTLINIGSIHVELKEYDRALEVYENVLKIQLKELLSDHIDISMTLNNIGVIYQKLGKNDCAIGYYRKSLQIKQKLLPPNHPDIHLTEHNIYNINNPQLEYPCMATSDEAARKRRSREKVKQCLLDTDTSIKY</sequence>
<feature type="domain" description="ADP ribosyltransferase" evidence="4">
    <location>
        <begin position="274"/>
        <end position="431"/>
    </location>
</feature>
<keyword evidence="1" id="KW-0677">Repeat</keyword>
<evidence type="ECO:0000256" key="1">
    <source>
        <dbReference type="ARBA" id="ARBA00022737"/>
    </source>
</evidence>
<accession>A0A819RIF5</accession>
<evidence type="ECO:0000256" key="3">
    <source>
        <dbReference type="PROSITE-ProRule" id="PRU00339"/>
    </source>
</evidence>
<feature type="repeat" description="TPR" evidence="3">
    <location>
        <begin position="500"/>
        <end position="533"/>
    </location>
</feature>
<dbReference type="PROSITE" id="PS50005">
    <property type="entry name" value="TPR"/>
    <property type="match status" value="4"/>
</dbReference>
<dbReference type="Pfam" id="PF03496">
    <property type="entry name" value="ADPrib_exo_Tox"/>
    <property type="match status" value="1"/>
</dbReference>
<evidence type="ECO:0000313" key="7">
    <source>
        <dbReference type="Proteomes" id="UP000663881"/>
    </source>
</evidence>
<dbReference type="AlphaFoldDB" id="A0A819RIF5"/>
<protein>
    <recommendedName>
        <fullName evidence="4">ADP ribosyltransferase domain-containing protein</fullName>
    </recommendedName>
</protein>